<protein>
    <recommendedName>
        <fullName evidence="3 8">3-deoxy-D-manno-octulosonic acid transferase</fullName>
        <shortName evidence="8">Kdo transferase</shortName>
        <ecNumber evidence="2 8">2.4.99.12</ecNumber>
    </recommendedName>
    <alternativeName>
        <fullName evidence="5 8">Lipid IV(A) 3-deoxy-D-manno-octulosonic acid transferase</fullName>
    </alternativeName>
</protein>
<dbReference type="SUPFAM" id="SSF53756">
    <property type="entry name" value="UDP-Glycosyltransferase/glycogen phosphorylase"/>
    <property type="match status" value="1"/>
</dbReference>
<sequence length="412" mass="46940">MKILYNIFVEFLIFGMKFAAFFNEKAKKSVEGKSKSEAIIRRKFSETDRIIWMHAASLGEYEQGLPVLQQLKQKFPGRKILITFFSPSGYEIVAKKNHIADAVCYLPFDRKADVQRFCGNFQTEIFFTVKYDFWYNLLETLKENGAKVFVVSALFYEQQIFFKPYGQWFVRKLNETVSFFFHQNSSSLKLSKTVGLKNGAVSGDTRFDRVKQNLMRDNSVDFIGEFKGNSKLVVFGSSWEAEENIAELLAEKQQVKIILAPHDLKRIPEIKRKFPAAKLYSEFQNETNSFDFQTLIIDSVGLLSKIYNYAGIAVVGGGFHSKGLHNILEAAVFGVPVIFGNHYRKNPEADALILANGAKSFTDEKSAAEFIFELLKNPQQISEMGYAARQFVENQPDATEIVIGKIEEICPN</sequence>
<organism evidence="10 11">
    <name type="scientific">Cruoricaptor ignavus</name>
    <dbReference type="NCBI Taxonomy" id="1118202"/>
    <lineage>
        <taxon>Bacteria</taxon>
        <taxon>Pseudomonadati</taxon>
        <taxon>Bacteroidota</taxon>
        <taxon>Flavobacteriia</taxon>
        <taxon>Flavobacteriales</taxon>
        <taxon>Weeksellaceae</taxon>
        <taxon>Cruoricaptor</taxon>
    </lineage>
</organism>
<evidence type="ECO:0000313" key="10">
    <source>
        <dbReference type="EMBL" id="SHI32021.1"/>
    </source>
</evidence>
<comment type="subcellular location">
    <subcellularLocation>
        <location evidence="8">Cell membrane</location>
    </subcellularLocation>
</comment>
<accession>A0A1M6A6B6</accession>
<comment type="similarity">
    <text evidence="8">Belongs to the glycosyltransferase group 1 family.</text>
</comment>
<comment type="pathway">
    <text evidence="1 8">Bacterial outer membrane biogenesis; LPS core biosynthesis.</text>
</comment>
<dbReference type="InterPro" id="IPR007507">
    <property type="entry name" value="Glycos_transf_N"/>
</dbReference>
<feature type="active site" description="Proton acceptor" evidence="7">
    <location>
        <position position="60"/>
    </location>
</feature>
<dbReference type="GO" id="GO:0043842">
    <property type="term" value="F:Kdo transferase activity"/>
    <property type="evidence" value="ECO:0007669"/>
    <property type="project" value="UniProtKB-EC"/>
</dbReference>
<evidence type="ECO:0000256" key="1">
    <source>
        <dbReference type="ARBA" id="ARBA00004713"/>
    </source>
</evidence>
<evidence type="ECO:0000256" key="6">
    <source>
        <dbReference type="ARBA" id="ARBA00049183"/>
    </source>
</evidence>
<keyword evidence="8" id="KW-0472">Membrane</keyword>
<dbReference type="Gene3D" id="3.40.50.2000">
    <property type="entry name" value="Glycogen Phosphorylase B"/>
    <property type="match status" value="1"/>
</dbReference>
<evidence type="ECO:0000256" key="3">
    <source>
        <dbReference type="ARBA" id="ARBA00019077"/>
    </source>
</evidence>
<comment type="catalytic activity">
    <reaction evidence="6 8">
        <text>lipid IVA (E. coli) + CMP-3-deoxy-beta-D-manno-octulosonate = alpha-Kdo-(2-&gt;6)-lipid IVA (E. coli) + CMP + H(+)</text>
        <dbReference type="Rhea" id="RHEA:28066"/>
        <dbReference type="ChEBI" id="CHEBI:15378"/>
        <dbReference type="ChEBI" id="CHEBI:58603"/>
        <dbReference type="ChEBI" id="CHEBI:60364"/>
        <dbReference type="ChEBI" id="CHEBI:60377"/>
        <dbReference type="ChEBI" id="CHEBI:85987"/>
        <dbReference type="EC" id="2.4.99.12"/>
    </reaction>
</comment>
<dbReference type="InterPro" id="IPR039901">
    <property type="entry name" value="Kdotransferase"/>
</dbReference>
<dbReference type="OrthoDB" id="9789797at2"/>
<name>A0A1M6A6B6_9FLAO</name>
<dbReference type="Pfam" id="PF04413">
    <property type="entry name" value="Glycos_transf_N"/>
    <property type="match status" value="1"/>
</dbReference>
<dbReference type="Gene3D" id="3.40.50.11720">
    <property type="entry name" value="3-Deoxy-D-manno-octulosonic-acid transferase, N-terminal domain"/>
    <property type="match status" value="1"/>
</dbReference>
<dbReference type="GO" id="GO:0009244">
    <property type="term" value="P:lipopolysaccharide core region biosynthetic process"/>
    <property type="evidence" value="ECO:0007669"/>
    <property type="project" value="UniProtKB-UniRule"/>
</dbReference>
<gene>
    <name evidence="10" type="ORF">SAMN05443429_101168</name>
</gene>
<evidence type="ECO:0000256" key="8">
    <source>
        <dbReference type="RuleBase" id="RU365103"/>
    </source>
</evidence>
<dbReference type="STRING" id="1118202.SAMN05443429_101168"/>
<evidence type="ECO:0000259" key="9">
    <source>
        <dbReference type="Pfam" id="PF04413"/>
    </source>
</evidence>
<keyword evidence="8" id="KW-0448">Lipopolysaccharide biosynthesis</keyword>
<comment type="function">
    <text evidence="8">Involved in lipopolysaccharide (LPS) biosynthesis. Catalyzes the transfer of 3-deoxy-D-manno-octulosonate (Kdo) residue(s) from CMP-Kdo to lipid IV(A), the tetraacyldisaccharide-1,4'-bisphosphate precursor of lipid A.</text>
</comment>
<dbReference type="AlphaFoldDB" id="A0A1M6A6B6"/>
<evidence type="ECO:0000313" key="11">
    <source>
        <dbReference type="Proteomes" id="UP000184335"/>
    </source>
</evidence>
<dbReference type="PANTHER" id="PTHR42755">
    <property type="entry name" value="3-DEOXY-MANNO-OCTULOSONATE CYTIDYLYLTRANSFERASE"/>
    <property type="match status" value="1"/>
</dbReference>
<dbReference type="UniPathway" id="UPA00958"/>
<evidence type="ECO:0000256" key="4">
    <source>
        <dbReference type="ARBA" id="ARBA00022679"/>
    </source>
</evidence>
<dbReference type="GO" id="GO:0009245">
    <property type="term" value="P:lipid A biosynthetic process"/>
    <property type="evidence" value="ECO:0007669"/>
    <property type="project" value="TreeGrafter"/>
</dbReference>
<keyword evidence="11" id="KW-1185">Reference proteome</keyword>
<dbReference type="RefSeq" id="WP_073177422.1">
    <property type="nucleotide sequence ID" value="NZ_FQYI01000001.1"/>
</dbReference>
<reference evidence="10 11" key="1">
    <citation type="submission" date="2016-11" db="EMBL/GenBank/DDBJ databases">
        <authorList>
            <person name="Jaros S."/>
            <person name="Januszkiewicz K."/>
            <person name="Wedrychowicz H."/>
        </authorList>
    </citation>
    <scope>NUCLEOTIDE SEQUENCE [LARGE SCALE GENOMIC DNA]</scope>
    <source>
        <strain evidence="10 11">DSM 25479</strain>
    </source>
</reference>
<feature type="domain" description="3-deoxy-D-manno-octulosonic-acid transferase N-terminal" evidence="9">
    <location>
        <begin position="45"/>
        <end position="208"/>
    </location>
</feature>
<dbReference type="GO" id="GO:0005886">
    <property type="term" value="C:plasma membrane"/>
    <property type="evidence" value="ECO:0007669"/>
    <property type="project" value="UniProtKB-SubCell"/>
</dbReference>
<evidence type="ECO:0000256" key="7">
    <source>
        <dbReference type="PIRSR" id="PIRSR639901-1"/>
    </source>
</evidence>
<dbReference type="InterPro" id="IPR038107">
    <property type="entry name" value="Glycos_transf_N_sf"/>
</dbReference>
<proteinExistence type="inferred from homology"/>
<keyword evidence="4 8" id="KW-0808">Transferase</keyword>
<dbReference type="Proteomes" id="UP000184335">
    <property type="component" value="Unassembled WGS sequence"/>
</dbReference>
<evidence type="ECO:0000256" key="5">
    <source>
        <dbReference type="ARBA" id="ARBA00031445"/>
    </source>
</evidence>
<dbReference type="PANTHER" id="PTHR42755:SF1">
    <property type="entry name" value="3-DEOXY-D-MANNO-OCTULOSONIC ACID TRANSFERASE, MITOCHONDRIAL-RELATED"/>
    <property type="match status" value="1"/>
</dbReference>
<keyword evidence="8" id="KW-1003">Cell membrane</keyword>
<dbReference type="EC" id="2.4.99.12" evidence="2 8"/>
<evidence type="ECO:0000256" key="2">
    <source>
        <dbReference type="ARBA" id="ARBA00012621"/>
    </source>
</evidence>
<dbReference type="EMBL" id="FQYI01000001">
    <property type="protein sequence ID" value="SHI32021.1"/>
    <property type="molecule type" value="Genomic_DNA"/>
</dbReference>